<keyword evidence="2" id="KW-1185">Reference proteome</keyword>
<accession>A0A1R3KMR3</accession>
<reference evidence="1 2" key="1">
    <citation type="submission" date="2013-09" db="EMBL/GenBank/DDBJ databases">
        <title>Corchorus capsularis genome sequencing.</title>
        <authorList>
            <person name="Alam M."/>
            <person name="Haque M.S."/>
            <person name="Islam M.S."/>
            <person name="Emdad E.M."/>
            <person name="Islam M.M."/>
            <person name="Ahmed B."/>
            <person name="Halim A."/>
            <person name="Hossen Q.M.M."/>
            <person name="Hossain M.Z."/>
            <person name="Ahmed R."/>
            <person name="Khan M.M."/>
            <person name="Islam R."/>
            <person name="Rashid M.M."/>
            <person name="Khan S.A."/>
            <person name="Rahman M.S."/>
            <person name="Alam M."/>
        </authorList>
    </citation>
    <scope>NUCLEOTIDE SEQUENCE [LARGE SCALE GENOMIC DNA]</scope>
    <source>
        <strain evidence="2">cv. CVL-1</strain>
        <tissue evidence="1">Whole seedling</tissue>
    </source>
</reference>
<name>A0A1R3KMR3_COCAP</name>
<protein>
    <submittedName>
        <fullName evidence="1">Uncharacterized protein</fullName>
    </submittedName>
</protein>
<organism evidence="1 2">
    <name type="scientific">Corchorus capsularis</name>
    <name type="common">Jute</name>
    <dbReference type="NCBI Taxonomy" id="210143"/>
    <lineage>
        <taxon>Eukaryota</taxon>
        <taxon>Viridiplantae</taxon>
        <taxon>Streptophyta</taxon>
        <taxon>Embryophyta</taxon>
        <taxon>Tracheophyta</taxon>
        <taxon>Spermatophyta</taxon>
        <taxon>Magnoliopsida</taxon>
        <taxon>eudicotyledons</taxon>
        <taxon>Gunneridae</taxon>
        <taxon>Pentapetalae</taxon>
        <taxon>rosids</taxon>
        <taxon>malvids</taxon>
        <taxon>Malvales</taxon>
        <taxon>Malvaceae</taxon>
        <taxon>Grewioideae</taxon>
        <taxon>Apeibeae</taxon>
        <taxon>Corchorus</taxon>
    </lineage>
</organism>
<dbReference type="Gramene" id="OMP08385">
    <property type="protein sequence ID" value="OMP08385"/>
    <property type="gene ID" value="CCACVL1_01114"/>
</dbReference>
<evidence type="ECO:0000313" key="2">
    <source>
        <dbReference type="Proteomes" id="UP000188268"/>
    </source>
</evidence>
<dbReference type="EMBL" id="AWWV01003799">
    <property type="protein sequence ID" value="OMP08385.1"/>
    <property type="molecule type" value="Genomic_DNA"/>
</dbReference>
<sequence length="42" mass="4857">VSFNINELACENSPFIYSFLSHRTKLQDVRSSLIRQSNEALE</sequence>
<feature type="non-terminal residue" evidence="1">
    <location>
        <position position="1"/>
    </location>
</feature>
<dbReference type="Proteomes" id="UP000188268">
    <property type="component" value="Unassembled WGS sequence"/>
</dbReference>
<gene>
    <name evidence="1" type="ORF">CCACVL1_01114</name>
</gene>
<comment type="caution">
    <text evidence="1">The sequence shown here is derived from an EMBL/GenBank/DDBJ whole genome shotgun (WGS) entry which is preliminary data.</text>
</comment>
<evidence type="ECO:0000313" key="1">
    <source>
        <dbReference type="EMBL" id="OMP08385.1"/>
    </source>
</evidence>
<proteinExistence type="predicted"/>
<dbReference type="AlphaFoldDB" id="A0A1R3KMR3"/>